<dbReference type="AlphaFoldDB" id="A0A7T8BAW6"/>
<dbReference type="RefSeq" id="WP_215626743.1">
    <property type="nucleotide sequence ID" value="NZ_CP067089.2"/>
</dbReference>
<evidence type="ECO:0000313" key="1">
    <source>
        <dbReference type="EMBL" id="QQO09440.1"/>
    </source>
</evidence>
<dbReference type="KEGG" id="bhc:JFL75_00515"/>
<evidence type="ECO:0008006" key="3">
    <source>
        <dbReference type="Google" id="ProtNLM"/>
    </source>
</evidence>
<keyword evidence="2" id="KW-1185">Reference proteome</keyword>
<organism evidence="1 2">
    <name type="scientific">Breznakiella homolactica</name>
    <dbReference type="NCBI Taxonomy" id="2798577"/>
    <lineage>
        <taxon>Bacteria</taxon>
        <taxon>Pseudomonadati</taxon>
        <taxon>Spirochaetota</taxon>
        <taxon>Spirochaetia</taxon>
        <taxon>Spirochaetales</taxon>
        <taxon>Breznakiellaceae</taxon>
        <taxon>Breznakiella</taxon>
    </lineage>
</organism>
<dbReference type="Proteomes" id="UP000595917">
    <property type="component" value="Chromosome"/>
</dbReference>
<accession>A0A7T8BAW6</accession>
<name>A0A7T8BAW6_9SPIR</name>
<dbReference type="EMBL" id="CP067089">
    <property type="protein sequence ID" value="QQO09440.1"/>
    <property type="molecule type" value="Genomic_DNA"/>
</dbReference>
<protein>
    <recommendedName>
        <fullName evidence="3">DUF4838 domain-containing protein</fullName>
    </recommendedName>
</protein>
<reference evidence="1" key="1">
    <citation type="submission" date="2021-01" db="EMBL/GenBank/DDBJ databases">
        <title>Description of Breznakiella homolactica.</title>
        <authorList>
            <person name="Song Y."/>
            <person name="Brune A."/>
        </authorList>
    </citation>
    <scope>NUCLEOTIDE SEQUENCE</scope>
    <source>
        <strain evidence="1">RmG30</strain>
    </source>
</reference>
<proteinExistence type="predicted"/>
<gene>
    <name evidence="1" type="ORF">JFL75_00515</name>
</gene>
<sequence length="362" mass="40015">MAEFDISKEWTILAPDRGLVWTAAEEISRCVQVLRKREALNLKPAEIIDGSGGAPEGDSPLIVMNHDQQDNCRSGFSWRAGKDRVEIYGDSPRGLCGGAYSFLAALGFSWPDPYTETVPQNTGAARNLYSLSSGSGFEKSENTPEHHRRLVFTRETPAKAETAWLVWARRNSVDTAVVPLYYGRIPASGIRGMGGRRQKRLCRKARDMGFTVEAGGWDLSGFVPRKNFGAKRELLRMEQGKRIKHTNFCATNPDTLEIIRKGISKLLSACPELETIHLWPDRHNETLWCACPACRAFSAGEQYLMAVSAAADAGERVNPRFTVSYYDTGETGDIQPGPNTLGLNFLPGSPEAAARGWFLADR</sequence>
<evidence type="ECO:0000313" key="2">
    <source>
        <dbReference type="Proteomes" id="UP000595917"/>
    </source>
</evidence>